<dbReference type="CDD" id="cd17933">
    <property type="entry name" value="DEXSc_RecD-like"/>
    <property type="match status" value="1"/>
</dbReference>
<dbReference type="Pfam" id="PF13245">
    <property type="entry name" value="AAA_19"/>
    <property type="match status" value="1"/>
</dbReference>
<organism evidence="1 2">
    <name type="scientific">Sutterella massiliensis</name>
    <dbReference type="NCBI Taxonomy" id="1816689"/>
    <lineage>
        <taxon>Bacteria</taxon>
        <taxon>Pseudomonadati</taxon>
        <taxon>Pseudomonadota</taxon>
        <taxon>Betaproteobacteria</taxon>
        <taxon>Burkholderiales</taxon>
        <taxon>Sutterellaceae</taxon>
        <taxon>Sutterella</taxon>
    </lineage>
</organism>
<dbReference type="EMBL" id="JACJJC010000050">
    <property type="protein sequence ID" value="MBM6705000.1"/>
    <property type="molecule type" value="Genomic_DNA"/>
</dbReference>
<gene>
    <name evidence="1" type="ORF">H6A60_11035</name>
</gene>
<dbReference type="InterPro" id="IPR027417">
    <property type="entry name" value="P-loop_NTPase"/>
</dbReference>
<sequence length="446" mass="49864">MPAIADFFSEYSLTPSQSVAIKALEAFLNDAEKDVFILKGYAGTGKTFLTKGICAYLNALGRNCILCAPTGKAAKVLRKKSANTASTIHSLIYGSPVPEPYIDPNSPKDAEETATFRWHMSIRENFFNTNAVYIVDEASMVSDVYSDSEFILAGSGYLLRDFIQFINFDINEHSKKLIFIGDPAQLPPVHQNVSPALSDRYIQENFGLRVSCVELSDVVRQQNDSGILSNATKLRMAIANKQFNKLSVEECANDIEKIENAEALSKYLESIQANGIASAAIISGTNKTTYLYNCLIHNRLFPDHQNKIACGDVLMVYRNDDDYPNGTQVVLKRIIGDPIRRIIPVKASPRNSKHNETVKVPLVFRRVEVEEPGTESAFEKILLESFVYDPEGSLASEVNKALFIDFLIRNRDIDYRGILANSIAREECRSRMMTDKYLHCLVAKWG</sequence>
<dbReference type="SUPFAM" id="SSF52540">
    <property type="entry name" value="P-loop containing nucleoside triphosphate hydrolases"/>
    <property type="match status" value="1"/>
</dbReference>
<evidence type="ECO:0000313" key="1">
    <source>
        <dbReference type="EMBL" id="MBM6705000.1"/>
    </source>
</evidence>
<protein>
    <submittedName>
        <fullName evidence="1">AAA family ATPase</fullName>
    </submittedName>
</protein>
<feature type="non-terminal residue" evidence="1">
    <location>
        <position position="446"/>
    </location>
</feature>
<proteinExistence type="predicted"/>
<dbReference type="RefSeq" id="WP_205104590.1">
    <property type="nucleotide sequence ID" value="NZ_JACJJC010000050.1"/>
</dbReference>
<accession>A0ABS2DUG9</accession>
<comment type="caution">
    <text evidence="1">The sequence shown here is derived from an EMBL/GenBank/DDBJ whole genome shotgun (WGS) entry which is preliminary data.</text>
</comment>
<reference evidence="1 2" key="1">
    <citation type="journal article" date="2021" name="Sci. Rep.">
        <title>The distribution of antibiotic resistance genes in chicken gut microbiota commensals.</title>
        <authorList>
            <person name="Juricova H."/>
            <person name="Matiasovicova J."/>
            <person name="Kubasova T."/>
            <person name="Cejkova D."/>
            <person name="Rychlik I."/>
        </authorList>
    </citation>
    <scope>NUCLEOTIDE SEQUENCE [LARGE SCALE GENOMIC DNA]</scope>
    <source>
        <strain evidence="1 2">An829</strain>
    </source>
</reference>
<dbReference type="Gene3D" id="3.40.50.300">
    <property type="entry name" value="P-loop containing nucleotide triphosphate hydrolases"/>
    <property type="match status" value="1"/>
</dbReference>
<keyword evidence="2" id="KW-1185">Reference proteome</keyword>
<dbReference type="Proteomes" id="UP000715095">
    <property type="component" value="Unassembled WGS sequence"/>
</dbReference>
<name>A0ABS2DUG9_9BURK</name>
<evidence type="ECO:0000313" key="2">
    <source>
        <dbReference type="Proteomes" id="UP000715095"/>
    </source>
</evidence>